<accession>A0A2W2G1M7</accession>
<evidence type="ECO:0000256" key="1">
    <source>
        <dbReference type="SAM" id="MobiDB-lite"/>
    </source>
</evidence>
<evidence type="ECO:0000313" key="3">
    <source>
        <dbReference type="Proteomes" id="UP000249304"/>
    </source>
</evidence>
<dbReference type="AlphaFoldDB" id="A0A2W2G1M7"/>
<dbReference type="EMBL" id="POUD01000022">
    <property type="protein sequence ID" value="PZG20784.1"/>
    <property type="molecule type" value="Genomic_DNA"/>
</dbReference>
<feature type="region of interest" description="Disordered" evidence="1">
    <location>
        <begin position="1"/>
        <end position="220"/>
    </location>
</feature>
<feature type="compositionally biased region" description="Basic and acidic residues" evidence="1">
    <location>
        <begin position="65"/>
        <end position="87"/>
    </location>
</feature>
<feature type="compositionally biased region" description="Low complexity" evidence="1">
    <location>
        <begin position="39"/>
        <end position="56"/>
    </location>
</feature>
<dbReference type="Proteomes" id="UP000249304">
    <property type="component" value="Unassembled WGS sequence"/>
</dbReference>
<organism evidence="2 3">
    <name type="scientific">Nonomuraea aridisoli</name>
    <dbReference type="NCBI Taxonomy" id="2070368"/>
    <lineage>
        <taxon>Bacteria</taxon>
        <taxon>Bacillati</taxon>
        <taxon>Actinomycetota</taxon>
        <taxon>Actinomycetes</taxon>
        <taxon>Streptosporangiales</taxon>
        <taxon>Streptosporangiaceae</taxon>
        <taxon>Nonomuraea</taxon>
    </lineage>
</organism>
<gene>
    <name evidence="2" type="ORF">C1J01_08155</name>
</gene>
<protein>
    <submittedName>
        <fullName evidence="2">Uncharacterized protein</fullName>
    </submittedName>
</protein>
<name>A0A2W2G1M7_9ACTN</name>
<keyword evidence="3" id="KW-1185">Reference proteome</keyword>
<reference evidence="2 3" key="1">
    <citation type="submission" date="2018-01" db="EMBL/GenBank/DDBJ databases">
        <title>Draft genome sequence of Nonomuraea sp. KC333.</title>
        <authorList>
            <person name="Sahin N."/>
            <person name="Saygin H."/>
            <person name="Ay H."/>
        </authorList>
    </citation>
    <scope>NUCLEOTIDE SEQUENCE [LARGE SCALE GENOMIC DNA]</scope>
    <source>
        <strain evidence="2 3">KC333</strain>
    </source>
</reference>
<sequence>MTRIPEDGDLGDMIPFQRDDSEPDAESPPSGTTDGGELPDAPAATAAPVDGTTDPTQRPSGTGDRQPEGDTRPEAVDGPTRGEREPGAQHPAMPPDSAVSCEQPSGAFGGAGRDATPERLTGGSGQTDAPEQPADGSGQRGGAGQEGASERPVDGLGQAEAGRSVVAGGGERAHEGGRRSAGAQAGKSFDGAAQGGESFDGAVQAGGAFDGAAEPGRSGG</sequence>
<comment type="caution">
    <text evidence="2">The sequence shown here is derived from an EMBL/GenBank/DDBJ whole genome shotgun (WGS) entry which is preliminary data.</text>
</comment>
<feature type="non-terminal residue" evidence="2">
    <location>
        <position position="220"/>
    </location>
</feature>
<proteinExistence type="predicted"/>
<evidence type="ECO:0000313" key="2">
    <source>
        <dbReference type="EMBL" id="PZG20784.1"/>
    </source>
</evidence>